<sequence length="88" mass="9626">MTRVKATSRRRGRRHAQPETSDEVLQPAEDWAAIEVGATVEVTLAAGHSYTGHIGSKTHDSGLVWVIDSAGQGRQMYGNRDGVRLRPD</sequence>
<gene>
    <name evidence="2" type="ORF">ABRP34_10800</name>
</gene>
<proteinExistence type="predicted"/>
<dbReference type="RefSeq" id="WP_353713222.1">
    <property type="nucleotide sequence ID" value="NZ_CP159279.1"/>
</dbReference>
<dbReference type="EMBL" id="CP159279">
    <property type="protein sequence ID" value="XCH13434.1"/>
    <property type="molecule type" value="Genomic_DNA"/>
</dbReference>
<dbReference type="AlphaFoldDB" id="A0AAU8EVF0"/>
<name>A0AAU8EVF0_9MICC</name>
<accession>A0AAU8EVF0</accession>
<evidence type="ECO:0000256" key="1">
    <source>
        <dbReference type="SAM" id="MobiDB-lite"/>
    </source>
</evidence>
<evidence type="ECO:0000313" key="2">
    <source>
        <dbReference type="EMBL" id="XCH13434.1"/>
    </source>
</evidence>
<feature type="region of interest" description="Disordered" evidence="1">
    <location>
        <begin position="1"/>
        <end position="26"/>
    </location>
</feature>
<feature type="compositionally biased region" description="Basic residues" evidence="1">
    <location>
        <begin position="1"/>
        <end position="15"/>
    </location>
</feature>
<organism evidence="2">
    <name type="scientific">Arthrobacter sp. K5</name>
    <dbReference type="NCBI Taxonomy" id="2839623"/>
    <lineage>
        <taxon>Bacteria</taxon>
        <taxon>Bacillati</taxon>
        <taxon>Actinomycetota</taxon>
        <taxon>Actinomycetes</taxon>
        <taxon>Micrococcales</taxon>
        <taxon>Micrococcaceae</taxon>
        <taxon>Arthrobacter</taxon>
    </lineage>
</organism>
<protein>
    <submittedName>
        <fullName evidence="2">Uncharacterized protein</fullName>
    </submittedName>
</protein>
<reference evidence="2" key="1">
    <citation type="submission" date="2024-06" db="EMBL/GenBank/DDBJ databases">
        <title>Biodegradation of dimethachlon by Arthrobacter sp. K5: mechanistic insights and ecological implications.</title>
        <authorList>
            <person name="Hu S."/>
            <person name="Lu P."/>
        </authorList>
    </citation>
    <scope>NUCLEOTIDE SEQUENCE</scope>
    <source>
        <strain evidence="2">K5</strain>
    </source>
</reference>